<dbReference type="PANTHER" id="PTHR42978">
    <property type="entry name" value="QUORUM-QUENCHING LACTONASE YTNP-RELATED-RELATED"/>
    <property type="match status" value="1"/>
</dbReference>
<dbReference type="Gene3D" id="3.60.15.10">
    <property type="entry name" value="Ribonuclease Z/Hydroxyacylglutathione hydrolase-like"/>
    <property type="match status" value="1"/>
</dbReference>
<evidence type="ECO:0000313" key="6">
    <source>
        <dbReference type="EMBL" id="KAK3901826.1"/>
    </source>
</evidence>
<feature type="domain" description="Metallo-beta-lactamase" evidence="5">
    <location>
        <begin position="52"/>
        <end position="287"/>
    </location>
</feature>
<protein>
    <submittedName>
        <fullName evidence="6">Beta-lactamase-like protein</fullName>
    </submittedName>
</protein>
<comment type="similarity">
    <text evidence="1">Belongs to the metallo-beta-lactamase superfamily.</text>
</comment>
<dbReference type="PANTHER" id="PTHR42978:SF5">
    <property type="entry name" value="METALLO-BETA-LACTAMASE DOMAIN-CONTAINING PROTEIN"/>
    <property type="match status" value="1"/>
</dbReference>
<evidence type="ECO:0000313" key="7">
    <source>
        <dbReference type="Proteomes" id="UP001303889"/>
    </source>
</evidence>
<gene>
    <name evidence="6" type="ORF">C8A05DRAFT_16052</name>
</gene>
<evidence type="ECO:0000256" key="2">
    <source>
        <dbReference type="ARBA" id="ARBA00022723"/>
    </source>
</evidence>
<dbReference type="Pfam" id="PF00753">
    <property type="entry name" value="Lactamase_B"/>
    <property type="match status" value="1"/>
</dbReference>
<evidence type="ECO:0000256" key="3">
    <source>
        <dbReference type="ARBA" id="ARBA00022801"/>
    </source>
</evidence>
<keyword evidence="4" id="KW-0862">Zinc</keyword>
<comment type="caution">
    <text evidence="6">The sequence shown here is derived from an EMBL/GenBank/DDBJ whole genome shotgun (WGS) entry which is preliminary data.</text>
</comment>
<reference evidence="6" key="2">
    <citation type="submission" date="2023-05" db="EMBL/GenBank/DDBJ databases">
        <authorList>
            <consortium name="Lawrence Berkeley National Laboratory"/>
            <person name="Steindorff A."/>
            <person name="Hensen N."/>
            <person name="Bonometti L."/>
            <person name="Westerberg I."/>
            <person name="Brannstrom I.O."/>
            <person name="Guillou S."/>
            <person name="Cros-Aarteil S."/>
            <person name="Calhoun S."/>
            <person name="Haridas S."/>
            <person name="Kuo A."/>
            <person name="Mondo S."/>
            <person name="Pangilinan J."/>
            <person name="Riley R."/>
            <person name="Labutti K."/>
            <person name="Andreopoulos B."/>
            <person name="Lipzen A."/>
            <person name="Chen C."/>
            <person name="Yanf M."/>
            <person name="Daum C."/>
            <person name="Ng V."/>
            <person name="Clum A."/>
            <person name="Ohm R."/>
            <person name="Martin F."/>
            <person name="Silar P."/>
            <person name="Natvig D."/>
            <person name="Lalanne C."/>
            <person name="Gautier V."/>
            <person name="Ament-Velasquez S.L."/>
            <person name="Kruys A."/>
            <person name="Hutchinson M.I."/>
            <person name="Powell A.J."/>
            <person name="Barry K."/>
            <person name="Miller A.N."/>
            <person name="Grigoriev I.V."/>
            <person name="Debuchy R."/>
            <person name="Gladieux P."/>
            <person name="Thoren M.H."/>
            <person name="Johannesson H."/>
        </authorList>
    </citation>
    <scope>NUCLEOTIDE SEQUENCE</scope>
    <source>
        <strain evidence="6">CBS 103.79</strain>
    </source>
</reference>
<dbReference type="CDD" id="cd07730">
    <property type="entry name" value="metallo-hydrolase-like_MBL-fold"/>
    <property type="match status" value="1"/>
</dbReference>
<dbReference type="Proteomes" id="UP001303889">
    <property type="component" value="Unassembled WGS sequence"/>
</dbReference>
<proteinExistence type="inferred from homology"/>
<name>A0AAN6MKC7_9PEZI</name>
<dbReference type="InterPro" id="IPR051013">
    <property type="entry name" value="MBL_superfamily_lactonases"/>
</dbReference>
<dbReference type="SUPFAM" id="SSF56281">
    <property type="entry name" value="Metallo-hydrolase/oxidoreductase"/>
    <property type="match status" value="1"/>
</dbReference>
<dbReference type="EMBL" id="MU855553">
    <property type="protein sequence ID" value="KAK3901826.1"/>
    <property type="molecule type" value="Genomic_DNA"/>
</dbReference>
<evidence type="ECO:0000256" key="1">
    <source>
        <dbReference type="ARBA" id="ARBA00007749"/>
    </source>
</evidence>
<organism evidence="6 7">
    <name type="scientific">Staphylotrichum tortipilum</name>
    <dbReference type="NCBI Taxonomy" id="2831512"/>
    <lineage>
        <taxon>Eukaryota</taxon>
        <taxon>Fungi</taxon>
        <taxon>Dikarya</taxon>
        <taxon>Ascomycota</taxon>
        <taxon>Pezizomycotina</taxon>
        <taxon>Sordariomycetes</taxon>
        <taxon>Sordariomycetidae</taxon>
        <taxon>Sordariales</taxon>
        <taxon>Chaetomiaceae</taxon>
        <taxon>Staphylotrichum</taxon>
    </lineage>
</organism>
<keyword evidence="3" id="KW-0378">Hydrolase</keyword>
<reference evidence="6" key="1">
    <citation type="journal article" date="2023" name="Mol. Phylogenet. Evol.">
        <title>Genome-scale phylogeny and comparative genomics of the fungal order Sordariales.</title>
        <authorList>
            <person name="Hensen N."/>
            <person name="Bonometti L."/>
            <person name="Westerberg I."/>
            <person name="Brannstrom I.O."/>
            <person name="Guillou S."/>
            <person name="Cros-Aarteil S."/>
            <person name="Calhoun S."/>
            <person name="Haridas S."/>
            <person name="Kuo A."/>
            <person name="Mondo S."/>
            <person name="Pangilinan J."/>
            <person name="Riley R."/>
            <person name="LaButti K."/>
            <person name="Andreopoulos B."/>
            <person name="Lipzen A."/>
            <person name="Chen C."/>
            <person name="Yan M."/>
            <person name="Daum C."/>
            <person name="Ng V."/>
            <person name="Clum A."/>
            <person name="Steindorff A."/>
            <person name="Ohm R.A."/>
            <person name="Martin F."/>
            <person name="Silar P."/>
            <person name="Natvig D.O."/>
            <person name="Lalanne C."/>
            <person name="Gautier V."/>
            <person name="Ament-Velasquez S.L."/>
            <person name="Kruys A."/>
            <person name="Hutchinson M.I."/>
            <person name="Powell A.J."/>
            <person name="Barry K."/>
            <person name="Miller A.N."/>
            <person name="Grigoriev I.V."/>
            <person name="Debuchy R."/>
            <person name="Gladieux P."/>
            <person name="Hiltunen Thoren M."/>
            <person name="Johannesson H."/>
        </authorList>
    </citation>
    <scope>NUCLEOTIDE SEQUENCE</scope>
    <source>
        <strain evidence="6">CBS 103.79</strain>
    </source>
</reference>
<keyword evidence="7" id="KW-1185">Reference proteome</keyword>
<evidence type="ECO:0000256" key="4">
    <source>
        <dbReference type="ARBA" id="ARBA00022833"/>
    </source>
</evidence>
<dbReference type="InterPro" id="IPR001279">
    <property type="entry name" value="Metallo-B-lactamas"/>
</dbReference>
<sequence length="392" mass="42490">MPESQSPPGLGIPPSPHTVNVSIIDTTATIRGVSTPLFVSPPIPGHEVLAVPVFSFLIQHPILNRAVLFDLGIRKDWENLSPALLAHIKSLGWTLHVDKDVCQILDEGGVDPSTIEAIVWSHHHFDHVGNPNRFPPSTSLIVGPGFGTMLPGHPTNPESTILESDLANRRVIELDFDSGKSGTIACPRVAIGRFRALDYFGDGSFYFLDTPGHTVGHVSALARVTSSPASFILLAGDAIRHPGELRPSRYLPLPTDIIPDPFAPDPHPLESHYGCPGDVFDALFAGRGRPVSGPVYGPAVESPFVHDAGEVLRTVEKLQEADAHCNVFVAAAHDETLLDHVAFFPHGTLNAFVAKGWIKRVRWRFLKDFAAAVGKMDHGLGKRAWGREVIET</sequence>
<dbReference type="AlphaFoldDB" id="A0AAN6MKC7"/>
<dbReference type="InterPro" id="IPR036866">
    <property type="entry name" value="RibonucZ/Hydroxyglut_hydro"/>
</dbReference>
<evidence type="ECO:0000259" key="5">
    <source>
        <dbReference type="SMART" id="SM00849"/>
    </source>
</evidence>
<dbReference type="GO" id="GO:0016787">
    <property type="term" value="F:hydrolase activity"/>
    <property type="evidence" value="ECO:0007669"/>
    <property type="project" value="UniProtKB-KW"/>
</dbReference>
<dbReference type="GO" id="GO:0046872">
    <property type="term" value="F:metal ion binding"/>
    <property type="evidence" value="ECO:0007669"/>
    <property type="project" value="UniProtKB-KW"/>
</dbReference>
<dbReference type="SMART" id="SM00849">
    <property type="entry name" value="Lactamase_B"/>
    <property type="match status" value="1"/>
</dbReference>
<keyword evidence="2" id="KW-0479">Metal-binding</keyword>
<accession>A0AAN6MKC7</accession>